<dbReference type="RefSeq" id="WP_184048140.1">
    <property type="nucleotide sequence ID" value="NZ_JACIGK010000038.1"/>
</dbReference>
<dbReference type="InterPro" id="IPR003688">
    <property type="entry name" value="TraG/VirD4"/>
</dbReference>
<protein>
    <submittedName>
        <fullName evidence="8">Type IV secretion system protein VirD4</fullName>
    </submittedName>
</protein>
<evidence type="ECO:0000256" key="1">
    <source>
        <dbReference type="ARBA" id="ARBA00004651"/>
    </source>
</evidence>
<evidence type="ECO:0000256" key="2">
    <source>
        <dbReference type="ARBA" id="ARBA00008806"/>
    </source>
</evidence>
<accession>A0A7W6RGI3</accession>
<dbReference type="Proteomes" id="UP000554286">
    <property type="component" value="Unassembled WGS sequence"/>
</dbReference>
<dbReference type="InterPro" id="IPR027417">
    <property type="entry name" value="P-loop_NTPase"/>
</dbReference>
<dbReference type="PANTHER" id="PTHR37937:SF1">
    <property type="entry name" value="CONJUGATIVE TRANSFER: DNA TRANSPORT"/>
    <property type="match status" value="1"/>
</dbReference>
<comment type="subcellular location">
    <subcellularLocation>
        <location evidence="1">Cell membrane</location>
        <topology evidence="1">Multi-pass membrane protein</topology>
    </subcellularLocation>
</comment>
<reference evidence="8 9" key="1">
    <citation type="submission" date="2020-08" db="EMBL/GenBank/DDBJ databases">
        <title>Genome sequencing of Purple Non-Sulfur Bacteria from various extreme environments.</title>
        <authorList>
            <person name="Mayer M."/>
        </authorList>
    </citation>
    <scope>NUCLEOTIDE SEQUENCE [LARGE SCALE GENOMIC DNA]</scope>
    <source>
        <strain evidence="8 9">JA131</strain>
    </source>
</reference>
<dbReference type="CDD" id="cd01127">
    <property type="entry name" value="TrwB_TraG_TraD_VirD4"/>
    <property type="match status" value="2"/>
</dbReference>
<feature type="region of interest" description="Disordered" evidence="7">
    <location>
        <begin position="446"/>
        <end position="465"/>
    </location>
</feature>
<gene>
    <name evidence="8" type="ORF">GGD89_003567</name>
</gene>
<dbReference type="AlphaFoldDB" id="A0A7W6RGI3"/>
<comment type="similarity">
    <text evidence="2">Belongs to the VirD4/TraG family.</text>
</comment>
<name>A0A7W6RGI3_9PROT</name>
<dbReference type="GO" id="GO:0005886">
    <property type="term" value="C:plasma membrane"/>
    <property type="evidence" value="ECO:0007669"/>
    <property type="project" value="UniProtKB-SubCell"/>
</dbReference>
<evidence type="ECO:0000313" key="9">
    <source>
        <dbReference type="Proteomes" id="UP000554286"/>
    </source>
</evidence>
<evidence type="ECO:0000256" key="7">
    <source>
        <dbReference type="SAM" id="MobiDB-lite"/>
    </source>
</evidence>
<evidence type="ECO:0000256" key="5">
    <source>
        <dbReference type="ARBA" id="ARBA00022989"/>
    </source>
</evidence>
<dbReference type="EMBL" id="JACIGK010000038">
    <property type="protein sequence ID" value="MBB4267915.1"/>
    <property type="molecule type" value="Genomic_DNA"/>
</dbReference>
<keyword evidence="5" id="KW-1133">Transmembrane helix</keyword>
<keyword evidence="4" id="KW-0812">Transmembrane</keyword>
<sequence length="522" mass="57159">MGLSRERASAPDPDTLVQSLSRGVLRGLAHVAPRQHRTPEAHWAPWRKILDAPALQYDPANPGGRLLVGRLGGQLIGIDDPRHALILGGTRAGKSVTVTANLYFWRGSALVIDPKGELASRTAAIRAAMGQKVYILDPFQRVEGRAVRFRAAYNPLSVLLADSPTLVQDAERITDGLVQTTGQEKDPHWDESAGAFITTLILLVATAPAYTGPERSLITVRRLLTRAKLAAPRDPERFGLLEELLDHADGLRAGGNEDLAEAIEAGARDFYDKSPNEMDSVLSTARRHTRLLGAPALREVLSGHDVDLSTLKAAPEGVTIYMCLPAGAMVPFSRWLRVLLNQVLDMAETVPARPGAPPMLVCLDEFPVLGRMKQLEHAIGQVAGFRLKLWVILQDWNQGVDLYGKRWESFAANAGLWQAFGLVDTTTCEVLSKKLGRTPVIVGRSSDVDSKGVEGGRTGLSHGPELHPLMSADEIERAFSRDDPARRQMVLWGGHRPMILQRVEYFDEASSVRPHFATREGR</sequence>
<evidence type="ECO:0000313" key="8">
    <source>
        <dbReference type="EMBL" id="MBB4267915.1"/>
    </source>
</evidence>
<dbReference type="Pfam" id="PF02534">
    <property type="entry name" value="T4SS-DNA_transf"/>
    <property type="match status" value="1"/>
</dbReference>
<evidence type="ECO:0000256" key="4">
    <source>
        <dbReference type="ARBA" id="ARBA00022692"/>
    </source>
</evidence>
<dbReference type="InterPro" id="IPR051539">
    <property type="entry name" value="T4SS-coupling_protein"/>
</dbReference>
<keyword evidence="6" id="KW-0472">Membrane</keyword>
<comment type="caution">
    <text evidence="8">The sequence shown here is derived from an EMBL/GenBank/DDBJ whole genome shotgun (WGS) entry which is preliminary data.</text>
</comment>
<keyword evidence="9" id="KW-1185">Reference proteome</keyword>
<dbReference type="PANTHER" id="PTHR37937">
    <property type="entry name" value="CONJUGATIVE TRANSFER: DNA TRANSPORT"/>
    <property type="match status" value="1"/>
</dbReference>
<dbReference type="SUPFAM" id="SSF52540">
    <property type="entry name" value="P-loop containing nucleoside triphosphate hydrolases"/>
    <property type="match status" value="1"/>
</dbReference>
<evidence type="ECO:0000256" key="6">
    <source>
        <dbReference type="ARBA" id="ARBA00023136"/>
    </source>
</evidence>
<organism evidence="8 9">
    <name type="scientific">Roseospira visakhapatnamensis</name>
    <dbReference type="NCBI Taxonomy" id="390880"/>
    <lineage>
        <taxon>Bacteria</taxon>
        <taxon>Pseudomonadati</taxon>
        <taxon>Pseudomonadota</taxon>
        <taxon>Alphaproteobacteria</taxon>
        <taxon>Rhodospirillales</taxon>
        <taxon>Rhodospirillaceae</taxon>
        <taxon>Roseospira</taxon>
    </lineage>
</organism>
<proteinExistence type="inferred from homology"/>
<keyword evidence="3" id="KW-1003">Cell membrane</keyword>
<evidence type="ECO:0000256" key="3">
    <source>
        <dbReference type="ARBA" id="ARBA00022475"/>
    </source>
</evidence>
<dbReference type="Gene3D" id="3.40.50.300">
    <property type="entry name" value="P-loop containing nucleotide triphosphate hydrolases"/>
    <property type="match status" value="2"/>
</dbReference>